<dbReference type="EMBL" id="MFDU01000011">
    <property type="protein sequence ID" value="OGE64492.1"/>
    <property type="molecule type" value="Genomic_DNA"/>
</dbReference>
<dbReference type="AlphaFoldDB" id="A0A1F5MGK7"/>
<organism evidence="1 2">
    <name type="scientific">Candidatus Daviesbacteria bacterium RIFCSPLOWO2_02_FULL_36_8</name>
    <dbReference type="NCBI Taxonomy" id="1797793"/>
    <lineage>
        <taxon>Bacteria</taxon>
        <taxon>Candidatus Daviesiibacteriota</taxon>
    </lineage>
</organism>
<accession>A0A1F5MGK7</accession>
<protein>
    <submittedName>
        <fullName evidence="1">Transposase</fullName>
    </submittedName>
</protein>
<proteinExistence type="predicted"/>
<comment type="caution">
    <text evidence="1">The sequence shown here is derived from an EMBL/GenBank/DDBJ whole genome shotgun (WGS) entry which is preliminary data.</text>
</comment>
<gene>
    <name evidence="1" type="ORF">A3J13_02605</name>
</gene>
<dbReference type="Pfam" id="PF03400">
    <property type="entry name" value="DDE_Tnp_IS1"/>
    <property type="match status" value="1"/>
</dbReference>
<dbReference type="GO" id="GO:0004803">
    <property type="term" value="F:transposase activity"/>
    <property type="evidence" value="ECO:0007669"/>
    <property type="project" value="InterPro"/>
</dbReference>
<reference evidence="1 2" key="1">
    <citation type="journal article" date="2016" name="Nat. Commun.">
        <title>Thousands of microbial genomes shed light on interconnected biogeochemical processes in an aquifer system.</title>
        <authorList>
            <person name="Anantharaman K."/>
            <person name="Brown C.T."/>
            <person name="Hug L.A."/>
            <person name="Sharon I."/>
            <person name="Castelle C.J."/>
            <person name="Probst A.J."/>
            <person name="Thomas B.C."/>
            <person name="Singh A."/>
            <person name="Wilkins M.J."/>
            <person name="Karaoz U."/>
            <person name="Brodie E.L."/>
            <person name="Williams K.H."/>
            <person name="Hubbard S.S."/>
            <person name="Banfield J.F."/>
        </authorList>
    </citation>
    <scope>NUCLEOTIDE SEQUENCE [LARGE SCALE GENOMIC DNA]</scope>
</reference>
<evidence type="ECO:0000313" key="2">
    <source>
        <dbReference type="Proteomes" id="UP000183317"/>
    </source>
</evidence>
<sequence>MYTLSIKQKVQVISSLVEGNSIRATCRMTGAAKGTVTRLLVSIGKACEEYQDIVLRNLPCKQIQCDEIWSFCYAKEKNVPKEYKSKFGFGDVWTWVAIDAQTKLVPSWSVGLRYVEYAEAFIRDLKSRLANRVQLTTDGLKLYLWAVENAFGSEVDYAMLIKIYGQQPDGEKRYSPADCIATEKRVLQGKPDVTKISTSYIERQNLTMRMNMRRFTRLTNAFSKKIENLESAVALHFMYYNFCRPHKTLNLKKSLGITPAMAAGVTNKIWKIEDIIYLANLN</sequence>
<dbReference type="GO" id="GO:0003677">
    <property type="term" value="F:DNA binding"/>
    <property type="evidence" value="ECO:0007669"/>
    <property type="project" value="InterPro"/>
</dbReference>
<name>A0A1F5MGK7_9BACT</name>
<evidence type="ECO:0000313" key="1">
    <source>
        <dbReference type="EMBL" id="OGE64492.1"/>
    </source>
</evidence>
<dbReference type="InterPro" id="IPR005063">
    <property type="entry name" value="Transposase_27"/>
</dbReference>
<dbReference type="GO" id="GO:0006313">
    <property type="term" value="P:DNA transposition"/>
    <property type="evidence" value="ECO:0007669"/>
    <property type="project" value="InterPro"/>
</dbReference>
<dbReference type="Proteomes" id="UP000183317">
    <property type="component" value="Unassembled WGS sequence"/>
</dbReference>